<gene>
    <name evidence="8" type="ORF">ACFOSV_11765</name>
</gene>
<dbReference type="PANTHER" id="PTHR32309:SF13">
    <property type="entry name" value="FERRIC ENTEROBACTIN TRANSPORT PROTEIN FEPE"/>
    <property type="match status" value="1"/>
</dbReference>
<comment type="subcellular location">
    <subcellularLocation>
        <location evidence="1">Cell membrane</location>
        <topology evidence="1">Multi-pass membrane protein</topology>
    </subcellularLocation>
</comment>
<keyword evidence="4 6" id="KW-1133">Transmembrane helix</keyword>
<protein>
    <submittedName>
        <fullName evidence="8">Wzz/FepE/Etk N-terminal domain-containing protein</fullName>
    </submittedName>
</protein>
<feature type="transmembrane region" description="Helical" evidence="6">
    <location>
        <begin position="328"/>
        <end position="350"/>
    </location>
</feature>
<dbReference type="PANTHER" id="PTHR32309">
    <property type="entry name" value="TYROSINE-PROTEIN KINASE"/>
    <property type="match status" value="1"/>
</dbReference>
<evidence type="ECO:0000259" key="7">
    <source>
        <dbReference type="Pfam" id="PF02706"/>
    </source>
</evidence>
<feature type="domain" description="Polysaccharide chain length determinant N-terminal" evidence="7">
    <location>
        <begin position="13"/>
        <end position="111"/>
    </location>
</feature>
<dbReference type="InterPro" id="IPR050445">
    <property type="entry name" value="Bact_polysacc_biosynth/exp"/>
</dbReference>
<proteinExistence type="predicted"/>
<evidence type="ECO:0000256" key="2">
    <source>
        <dbReference type="ARBA" id="ARBA00022475"/>
    </source>
</evidence>
<feature type="transmembrane region" description="Helical" evidence="6">
    <location>
        <begin position="28"/>
        <end position="46"/>
    </location>
</feature>
<dbReference type="EMBL" id="JBHRZS010000007">
    <property type="protein sequence ID" value="MFC3880861.1"/>
    <property type="molecule type" value="Genomic_DNA"/>
</dbReference>
<dbReference type="RefSeq" id="WP_377906210.1">
    <property type="nucleotide sequence ID" value="NZ_JBHRZS010000007.1"/>
</dbReference>
<dbReference type="Pfam" id="PF02706">
    <property type="entry name" value="Wzz"/>
    <property type="match status" value="1"/>
</dbReference>
<name>A0ABV8AV90_9BACT</name>
<evidence type="ECO:0000256" key="4">
    <source>
        <dbReference type="ARBA" id="ARBA00022989"/>
    </source>
</evidence>
<comment type="caution">
    <text evidence="8">The sequence shown here is derived from an EMBL/GenBank/DDBJ whole genome shotgun (WGS) entry which is preliminary data.</text>
</comment>
<keyword evidence="3 6" id="KW-0812">Transmembrane</keyword>
<keyword evidence="2" id="KW-1003">Cell membrane</keyword>
<keyword evidence="5 6" id="KW-0472">Membrane</keyword>
<evidence type="ECO:0000256" key="6">
    <source>
        <dbReference type="SAM" id="Phobius"/>
    </source>
</evidence>
<evidence type="ECO:0000313" key="8">
    <source>
        <dbReference type="EMBL" id="MFC3880861.1"/>
    </source>
</evidence>
<reference evidence="9" key="1">
    <citation type="journal article" date="2019" name="Int. J. Syst. Evol. Microbiol.">
        <title>The Global Catalogue of Microorganisms (GCM) 10K type strain sequencing project: providing services to taxonomists for standard genome sequencing and annotation.</title>
        <authorList>
            <consortium name="The Broad Institute Genomics Platform"/>
            <consortium name="The Broad Institute Genome Sequencing Center for Infectious Disease"/>
            <person name="Wu L."/>
            <person name="Ma J."/>
        </authorList>
    </citation>
    <scope>NUCLEOTIDE SEQUENCE [LARGE SCALE GENOMIC DNA]</scope>
    <source>
        <strain evidence="9">CCUG 60523</strain>
    </source>
</reference>
<organism evidence="8 9">
    <name type="scientific">Algoriphagus namhaensis</name>
    <dbReference type="NCBI Taxonomy" id="915353"/>
    <lineage>
        <taxon>Bacteria</taxon>
        <taxon>Pseudomonadati</taxon>
        <taxon>Bacteroidota</taxon>
        <taxon>Cytophagia</taxon>
        <taxon>Cytophagales</taxon>
        <taxon>Cyclobacteriaceae</taxon>
        <taxon>Algoriphagus</taxon>
    </lineage>
</organism>
<evidence type="ECO:0000256" key="5">
    <source>
        <dbReference type="ARBA" id="ARBA00023136"/>
    </source>
</evidence>
<dbReference type="Proteomes" id="UP001595805">
    <property type="component" value="Unassembled WGS sequence"/>
</dbReference>
<evidence type="ECO:0000313" key="9">
    <source>
        <dbReference type="Proteomes" id="UP001595805"/>
    </source>
</evidence>
<keyword evidence="9" id="KW-1185">Reference proteome</keyword>
<sequence>MDKEVKEILMNDDFTIINIFKLAKRKSLLLIVIIALFMLGGLIYYYTTPKMYATMSVLLVESQQKDKGGLSSLASVAGLGGAGFGAESATLDPALYPVILQSKPFLEELINSKVWSENYPDSVTIFKYMVENMPDNSIYKVFKRPMSVFDESTVINDAERLASRPEKRVQYESLELLILYKVADLITLSSEGRILTIMAKMPEPGLAYQFSQLVQSLLIDYATEYLQEKQRSQVEYLEAQHAKSEEGFKKSQATLASFRERNQGLYLESQKAIEQNLSSDYNLKFDLYRTVAQELERARIELNSQKPIFTSIEPPFIPNKPASPRMQLTLGFCFAIGFIFGLIAIVLYYIRAYIILRA</sequence>
<evidence type="ECO:0000256" key="3">
    <source>
        <dbReference type="ARBA" id="ARBA00022692"/>
    </source>
</evidence>
<accession>A0ABV8AV90</accession>
<evidence type="ECO:0000256" key="1">
    <source>
        <dbReference type="ARBA" id="ARBA00004651"/>
    </source>
</evidence>
<dbReference type="InterPro" id="IPR003856">
    <property type="entry name" value="LPS_length_determ_N"/>
</dbReference>